<dbReference type="PANTHER" id="PTHR14098:SF14">
    <property type="entry name" value="SH2 DOMAIN-CONTAINING PROTEIN"/>
    <property type="match status" value="1"/>
</dbReference>
<dbReference type="Gene3D" id="3.30.505.10">
    <property type="entry name" value="SH2 domain"/>
    <property type="match status" value="1"/>
</dbReference>
<sequence>MAARKRRIFSSPEHNVLMIPSPAGEDYENEMEKLKAAPKLPVQKRVLPPPPSTQIETPAPQTIGSKEPTEAQLLLQRWYHGSMSRDEAKEKLFSYNMDGMYLIRRSAKNPSQPFTLQIYFAKNDFNLPIRKSGSGYQVGANTQTFPSLLEIVNTFKKSRLVLNQTIQTTLVKSLPKT</sequence>
<protein>
    <recommendedName>
        <fullName evidence="3">SH2 domain-containing protein</fullName>
    </recommendedName>
</protein>
<dbReference type="InterPro" id="IPR000980">
    <property type="entry name" value="SH2"/>
</dbReference>
<evidence type="ECO:0000256" key="2">
    <source>
        <dbReference type="PROSITE-ProRule" id="PRU00191"/>
    </source>
</evidence>
<dbReference type="EMBL" id="JAIWYP010000014">
    <property type="protein sequence ID" value="KAH3707150.1"/>
    <property type="molecule type" value="Genomic_DNA"/>
</dbReference>
<reference evidence="4" key="2">
    <citation type="submission" date="2020-11" db="EMBL/GenBank/DDBJ databases">
        <authorList>
            <person name="McCartney M.A."/>
            <person name="Auch B."/>
            <person name="Kono T."/>
            <person name="Mallez S."/>
            <person name="Becker A."/>
            <person name="Gohl D.M."/>
            <person name="Silverstein K.A.T."/>
            <person name="Koren S."/>
            <person name="Bechman K.B."/>
            <person name="Herman A."/>
            <person name="Abrahante J.E."/>
            <person name="Garbe J."/>
        </authorList>
    </citation>
    <scope>NUCLEOTIDE SEQUENCE</scope>
    <source>
        <strain evidence="4">Duluth1</strain>
        <tissue evidence="4">Whole animal</tissue>
    </source>
</reference>
<accession>A0A9D4BS50</accession>
<dbReference type="Proteomes" id="UP000828390">
    <property type="component" value="Unassembled WGS sequence"/>
</dbReference>
<evidence type="ECO:0000256" key="1">
    <source>
        <dbReference type="ARBA" id="ARBA00022999"/>
    </source>
</evidence>
<evidence type="ECO:0000259" key="3">
    <source>
        <dbReference type="PROSITE" id="PS50001"/>
    </source>
</evidence>
<gene>
    <name evidence="4" type="ORF">DPMN_066547</name>
</gene>
<dbReference type="GO" id="GO:0005737">
    <property type="term" value="C:cytoplasm"/>
    <property type="evidence" value="ECO:0007669"/>
    <property type="project" value="UniProtKB-ARBA"/>
</dbReference>
<dbReference type="PANTHER" id="PTHR14098">
    <property type="entry name" value="SH2 DOMAIN CONTAINING PROTEIN"/>
    <property type="match status" value="1"/>
</dbReference>
<dbReference type="InterPro" id="IPR036860">
    <property type="entry name" value="SH2_dom_sf"/>
</dbReference>
<dbReference type="GO" id="GO:0007169">
    <property type="term" value="P:cell surface receptor protein tyrosine kinase signaling pathway"/>
    <property type="evidence" value="ECO:0007669"/>
    <property type="project" value="TreeGrafter"/>
</dbReference>
<dbReference type="SUPFAM" id="SSF55550">
    <property type="entry name" value="SH2 domain"/>
    <property type="match status" value="1"/>
</dbReference>
<evidence type="ECO:0000313" key="4">
    <source>
        <dbReference type="EMBL" id="KAH3707150.1"/>
    </source>
</evidence>
<evidence type="ECO:0000313" key="5">
    <source>
        <dbReference type="Proteomes" id="UP000828390"/>
    </source>
</evidence>
<dbReference type="GO" id="GO:0035556">
    <property type="term" value="P:intracellular signal transduction"/>
    <property type="evidence" value="ECO:0007669"/>
    <property type="project" value="TreeGrafter"/>
</dbReference>
<dbReference type="AlphaFoldDB" id="A0A9D4BS50"/>
<organism evidence="4 5">
    <name type="scientific">Dreissena polymorpha</name>
    <name type="common">Zebra mussel</name>
    <name type="synonym">Mytilus polymorpha</name>
    <dbReference type="NCBI Taxonomy" id="45954"/>
    <lineage>
        <taxon>Eukaryota</taxon>
        <taxon>Metazoa</taxon>
        <taxon>Spiralia</taxon>
        <taxon>Lophotrochozoa</taxon>
        <taxon>Mollusca</taxon>
        <taxon>Bivalvia</taxon>
        <taxon>Autobranchia</taxon>
        <taxon>Heteroconchia</taxon>
        <taxon>Euheterodonta</taxon>
        <taxon>Imparidentia</taxon>
        <taxon>Neoheterodontei</taxon>
        <taxon>Myida</taxon>
        <taxon>Dreissenoidea</taxon>
        <taxon>Dreissenidae</taxon>
        <taxon>Dreissena</taxon>
    </lineage>
</organism>
<proteinExistence type="predicted"/>
<feature type="domain" description="SH2" evidence="3">
    <location>
        <begin position="78"/>
        <end position="174"/>
    </location>
</feature>
<dbReference type="InterPro" id="IPR051751">
    <property type="entry name" value="Immunoreceptor_sig_adapters"/>
</dbReference>
<keyword evidence="1 2" id="KW-0727">SH2 domain</keyword>
<dbReference type="Pfam" id="PF00017">
    <property type="entry name" value="SH2"/>
    <property type="match status" value="1"/>
</dbReference>
<comment type="caution">
    <text evidence="4">The sequence shown here is derived from an EMBL/GenBank/DDBJ whole genome shotgun (WGS) entry which is preliminary data.</text>
</comment>
<dbReference type="SMART" id="SM00252">
    <property type="entry name" value="SH2"/>
    <property type="match status" value="1"/>
</dbReference>
<keyword evidence="5" id="KW-1185">Reference proteome</keyword>
<dbReference type="PRINTS" id="PR00401">
    <property type="entry name" value="SH2DOMAIN"/>
</dbReference>
<dbReference type="PROSITE" id="PS50001">
    <property type="entry name" value="SH2"/>
    <property type="match status" value="1"/>
</dbReference>
<name>A0A9D4BS50_DREPO</name>
<reference evidence="4" key="1">
    <citation type="journal article" date="2019" name="bioRxiv">
        <title>The Genome of the Zebra Mussel, Dreissena polymorpha: A Resource for Invasive Species Research.</title>
        <authorList>
            <person name="McCartney M.A."/>
            <person name="Auch B."/>
            <person name="Kono T."/>
            <person name="Mallez S."/>
            <person name="Zhang Y."/>
            <person name="Obille A."/>
            <person name="Becker A."/>
            <person name="Abrahante J.E."/>
            <person name="Garbe J."/>
            <person name="Badalamenti J.P."/>
            <person name="Herman A."/>
            <person name="Mangelson H."/>
            <person name="Liachko I."/>
            <person name="Sullivan S."/>
            <person name="Sone E.D."/>
            <person name="Koren S."/>
            <person name="Silverstein K.A.T."/>
            <person name="Beckman K.B."/>
            <person name="Gohl D.M."/>
        </authorList>
    </citation>
    <scope>NUCLEOTIDE SEQUENCE</scope>
    <source>
        <strain evidence="4">Duluth1</strain>
        <tissue evidence="4">Whole animal</tissue>
    </source>
</reference>